<evidence type="ECO:0000313" key="1">
    <source>
        <dbReference type="EMBL" id="JAD64257.1"/>
    </source>
</evidence>
<proteinExistence type="predicted"/>
<dbReference type="EMBL" id="GBRH01233638">
    <property type="protein sequence ID" value="JAD64257.1"/>
    <property type="molecule type" value="Transcribed_RNA"/>
</dbReference>
<sequence>MRNCQDAINILLTQRFTSTTHWSVRI</sequence>
<reference evidence="1" key="2">
    <citation type="journal article" date="2015" name="Data Brief">
        <title>Shoot transcriptome of the giant reed, Arundo donax.</title>
        <authorList>
            <person name="Barrero R.A."/>
            <person name="Guerrero F.D."/>
            <person name="Moolhuijzen P."/>
            <person name="Goolsby J.A."/>
            <person name="Tidwell J."/>
            <person name="Bellgard S.E."/>
            <person name="Bellgard M.I."/>
        </authorList>
    </citation>
    <scope>NUCLEOTIDE SEQUENCE</scope>
    <source>
        <tissue evidence="1">Shoot tissue taken approximately 20 cm above the soil surface</tissue>
    </source>
</reference>
<organism evidence="1">
    <name type="scientific">Arundo donax</name>
    <name type="common">Giant reed</name>
    <name type="synonym">Donax arundinaceus</name>
    <dbReference type="NCBI Taxonomy" id="35708"/>
    <lineage>
        <taxon>Eukaryota</taxon>
        <taxon>Viridiplantae</taxon>
        <taxon>Streptophyta</taxon>
        <taxon>Embryophyta</taxon>
        <taxon>Tracheophyta</taxon>
        <taxon>Spermatophyta</taxon>
        <taxon>Magnoliopsida</taxon>
        <taxon>Liliopsida</taxon>
        <taxon>Poales</taxon>
        <taxon>Poaceae</taxon>
        <taxon>PACMAD clade</taxon>
        <taxon>Arundinoideae</taxon>
        <taxon>Arundineae</taxon>
        <taxon>Arundo</taxon>
    </lineage>
</organism>
<dbReference type="AlphaFoldDB" id="A0A0A9BYA3"/>
<name>A0A0A9BYA3_ARUDO</name>
<reference evidence="1" key="1">
    <citation type="submission" date="2014-09" db="EMBL/GenBank/DDBJ databases">
        <authorList>
            <person name="Magalhaes I.L.F."/>
            <person name="Oliveira U."/>
            <person name="Santos F.R."/>
            <person name="Vidigal T.H.D.A."/>
            <person name="Brescovit A.D."/>
            <person name="Santos A.J."/>
        </authorList>
    </citation>
    <scope>NUCLEOTIDE SEQUENCE</scope>
    <source>
        <tissue evidence="1">Shoot tissue taken approximately 20 cm above the soil surface</tissue>
    </source>
</reference>
<protein>
    <submittedName>
        <fullName evidence="1">Uncharacterized protein</fullName>
    </submittedName>
</protein>
<accession>A0A0A9BYA3</accession>